<dbReference type="Pfam" id="PF00702">
    <property type="entry name" value="Hydrolase"/>
    <property type="match status" value="1"/>
</dbReference>
<dbReference type="InterPro" id="IPR006439">
    <property type="entry name" value="HAD-SF_hydro_IA"/>
</dbReference>
<dbReference type="Gene3D" id="1.10.150.240">
    <property type="entry name" value="Putative phosphatase, domain 2"/>
    <property type="match status" value="1"/>
</dbReference>
<dbReference type="AlphaFoldDB" id="F5J100"/>
<dbReference type="Proteomes" id="UP000004913">
    <property type="component" value="Unassembled WGS sequence"/>
</dbReference>
<gene>
    <name evidence="6" type="ORF">HMPREF9455_03017</name>
</gene>
<dbReference type="HOGENOM" id="CLU_045011_13_4_10"/>
<dbReference type="NCBIfam" id="TIGR01509">
    <property type="entry name" value="HAD-SF-IA-v3"/>
    <property type="match status" value="1"/>
</dbReference>
<keyword evidence="5" id="KW-0119">Carbohydrate metabolism</keyword>
<evidence type="ECO:0000256" key="2">
    <source>
        <dbReference type="ARBA" id="ARBA00006171"/>
    </source>
</evidence>
<keyword evidence="4" id="KW-0460">Magnesium</keyword>
<comment type="similarity">
    <text evidence="2">Belongs to the HAD-like hydrolase superfamily. CbbY/CbbZ/Gph/YieH family.</text>
</comment>
<dbReference type="SFLD" id="SFLDG01129">
    <property type="entry name" value="C1.5:_HAD__Beta-PGM__Phosphata"/>
    <property type="match status" value="1"/>
</dbReference>
<dbReference type="STRING" id="742766.HMPREF9455_03017"/>
<dbReference type="GO" id="GO:0003824">
    <property type="term" value="F:catalytic activity"/>
    <property type="evidence" value="ECO:0007669"/>
    <property type="project" value="UniProtKB-ARBA"/>
</dbReference>
<protein>
    <submittedName>
        <fullName evidence="6">Uncharacterized protein</fullName>
    </submittedName>
</protein>
<dbReference type="OrthoDB" id="9797743at2"/>
<evidence type="ECO:0000313" key="6">
    <source>
        <dbReference type="EMBL" id="EGK00743.1"/>
    </source>
</evidence>
<dbReference type="InterPro" id="IPR051600">
    <property type="entry name" value="Beta-PGM-like"/>
</dbReference>
<proteinExistence type="inferred from homology"/>
<organism evidence="6 7">
    <name type="scientific">Dysgonomonas gadei ATCC BAA-286</name>
    <dbReference type="NCBI Taxonomy" id="742766"/>
    <lineage>
        <taxon>Bacteria</taxon>
        <taxon>Pseudomonadati</taxon>
        <taxon>Bacteroidota</taxon>
        <taxon>Bacteroidia</taxon>
        <taxon>Bacteroidales</taxon>
        <taxon>Dysgonomonadaceae</taxon>
        <taxon>Dysgonomonas</taxon>
    </lineage>
</organism>
<keyword evidence="3" id="KW-0479">Metal-binding</keyword>
<dbReference type="InterPro" id="IPR023198">
    <property type="entry name" value="PGP-like_dom2"/>
</dbReference>
<dbReference type="SFLD" id="SFLDS00003">
    <property type="entry name" value="Haloacid_Dehalogenase"/>
    <property type="match status" value="1"/>
</dbReference>
<sequence>MSFSGVIFDFNGTLFWDTKLHNKAWDIFLTKHDLYLSDDDKFSKMHGKNNRDIFISIFGGQLSDQQIIDYTMEKELLYQELCLNTDMQLAPGVTGFLDFLKDENIPFTIATASGKENLDFYFEHLPLSSWFEYDKVVYNNGKIKGKPDPQIYQTALSVINKKPGEVIIFEDAVAGLQAARNAGAGKIIVVDSNDDDYTDWADCQIIKSFDEVDRTQFKR</sequence>
<dbReference type="InterPro" id="IPR023214">
    <property type="entry name" value="HAD_sf"/>
</dbReference>
<evidence type="ECO:0000256" key="1">
    <source>
        <dbReference type="ARBA" id="ARBA00001946"/>
    </source>
</evidence>
<dbReference type="EMBL" id="ADLV01000035">
    <property type="protein sequence ID" value="EGK00743.1"/>
    <property type="molecule type" value="Genomic_DNA"/>
</dbReference>
<evidence type="ECO:0000256" key="5">
    <source>
        <dbReference type="ARBA" id="ARBA00023277"/>
    </source>
</evidence>
<comment type="cofactor">
    <cofactor evidence="1">
        <name>Mg(2+)</name>
        <dbReference type="ChEBI" id="CHEBI:18420"/>
    </cofactor>
</comment>
<comment type="caution">
    <text evidence="6">The sequence shown here is derived from an EMBL/GenBank/DDBJ whole genome shotgun (WGS) entry which is preliminary data.</text>
</comment>
<dbReference type="InterPro" id="IPR036412">
    <property type="entry name" value="HAD-like_sf"/>
</dbReference>
<dbReference type="CDD" id="cd07505">
    <property type="entry name" value="HAD_BPGM-like"/>
    <property type="match status" value="1"/>
</dbReference>
<dbReference type="PANTHER" id="PTHR46193:SF18">
    <property type="entry name" value="HEXITOL PHOSPHATASE B"/>
    <property type="match status" value="1"/>
</dbReference>
<accession>F5J100</accession>
<reference evidence="6 7" key="1">
    <citation type="submission" date="2011-04" db="EMBL/GenBank/DDBJ databases">
        <title>The Genome Sequence of Dysgonomonas gadei ATCC BAA-286.</title>
        <authorList>
            <consortium name="The Broad Institute Genome Sequencing Platform"/>
            <person name="Earl A."/>
            <person name="Ward D."/>
            <person name="Feldgarden M."/>
            <person name="Gevers D."/>
            <person name="Pudlo N."/>
            <person name="Martens E."/>
            <person name="Allen-Vercoe E."/>
            <person name="Young S.K."/>
            <person name="Zeng Q."/>
            <person name="Gargeya S."/>
            <person name="Fitzgerald M."/>
            <person name="Haas B."/>
            <person name="Abouelleil A."/>
            <person name="Alvarado L."/>
            <person name="Arachchi H.M."/>
            <person name="Berlin A."/>
            <person name="Brown A."/>
            <person name="Chapman S.B."/>
            <person name="Chen Z."/>
            <person name="Dunbar C."/>
            <person name="Freedman E."/>
            <person name="Gearin G."/>
            <person name="Gellesch M."/>
            <person name="Goldberg J."/>
            <person name="Griggs A."/>
            <person name="Gujja S."/>
            <person name="Heiman D."/>
            <person name="Howarth C."/>
            <person name="Larson L."/>
            <person name="Lui A."/>
            <person name="MacDonald P.J.P."/>
            <person name="Mehta T."/>
            <person name="Montmayeur A."/>
            <person name="Murphy C."/>
            <person name="Neiman D."/>
            <person name="Pearson M."/>
            <person name="Priest M."/>
            <person name="Roberts A."/>
            <person name="Saif S."/>
            <person name="Shea T."/>
            <person name="Shenoy N."/>
            <person name="Sisk P."/>
            <person name="Stolte C."/>
            <person name="Sykes S."/>
            <person name="Yandava C."/>
            <person name="Wortman J."/>
            <person name="Nusbaum C."/>
            <person name="Birren B."/>
        </authorList>
    </citation>
    <scope>NUCLEOTIDE SEQUENCE [LARGE SCALE GENOMIC DNA]</scope>
    <source>
        <strain evidence="6 7">ATCC BAA-286</strain>
    </source>
</reference>
<dbReference type="RefSeq" id="WP_006800549.1">
    <property type="nucleotide sequence ID" value="NZ_GL891986.1"/>
</dbReference>
<evidence type="ECO:0000313" key="7">
    <source>
        <dbReference type="Proteomes" id="UP000004913"/>
    </source>
</evidence>
<evidence type="ECO:0000256" key="4">
    <source>
        <dbReference type="ARBA" id="ARBA00022842"/>
    </source>
</evidence>
<name>F5J100_9BACT</name>
<keyword evidence="7" id="KW-1185">Reference proteome</keyword>
<dbReference type="GO" id="GO:0046872">
    <property type="term" value="F:metal ion binding"/>
    <property type="evidence" value="ECO:0007669"/>
    <property type="project" value="UniProtKB-KW"/>
</dbReference>
<dbReference type="eggNOG" id="COG0637">
    <property type="taxonomic scope" value="Bacteria"/>
</dbReference>
<dbReference type="SUPFAM" id="SSF56784">
    <property type="entry name" value="HAD-like"/>
    <property type="match status" value="1"/>
</dbReference>
<dbReference type="Gene3D" id="3.40.50.1000">
    <property type="entry name" value="HAD superfamily/HAD-like"/>
    <property type="match status" value="1"/>
</dbReference>
<evidence type="ECO:0000256" key="3">
    <source>
        <dbReference type="ARBA" id="ARBA00022723"/>
    </source>
</evidence>
<dbReference type="PANTHER" id="PTHR46193">
    <property type="entry name" value="6-PHOSPHOGLUCONATE PHOSPHATASE"/>
    <property type="match status" value="1"/>
</dbReference>